<evidence type="ECO:0000256" key="1">
    <source>
        <dbReference type="SAM" id="Phobius"/>
    </source>
</evidence>
<dbReference type="AlphaFoldDB" id="A0A1G4KQP7"/>
<dbReference type="PROSITE" id="PS51257">
    <property type="entry name" value="PROKAR_LIPOPROTEIN"/>
    <property type="match status" value="1"/>
</dbReference>
<sequence length="397" mass="43954">MTLLEKKTIRKTCLSSVVVIGCGFVVGLGSIPNYESSNNQGYFESNSGSSSSSSTVFVSTVLIAHVLSFLVLRLVVAPSPLKEFCLIQISLCTYFIGLLIWWFFRSTTIVVHVVADILGGVSLVILSLAVPLYIATRKRKGVLICVYFFGKNLLLYLPFSFSKKKDSILLTISIFFIILASVLSCRFLSSSSKSKLKSSYESSSFSHKGREECPHFKSNIRSVIILCWASISNNYIIFYQAPKLFEYFVTPLSARTVLLNIVLSIVIPLFSMLPSVFVDTTSRAALTYLGSVIVLCYASLMACAIHLQDRLESNSLKSAIPLSLWMFQTALSTSIAPIIYLQGLKEQSYRYLTVSVGSFCYWSVRVMLPTISVLPLMLVFGSTGLLCLMFCVSYVAI</sequence>
<feature type="transmembrane region" description="Helical" evidence="1">
    <location>
        <begin position="12"/>
        <end position="31"/>
    </location>
</feature>
<keyword evidence="3" id="KW-1185">Reference proteome</keyword>
<keyword evidence="1" id="KW-0812">Transmembrane</keyword>
<proteinExistence type="predicted"/>
<dbReference type="InterPro" id="IPR036259">
    <property type="entry name" value="MFS_trans_sf"/>
</dbReference>
<organism evidence="2 3">
    <name type="scientific">Komagataella phaffii (strain ATCC 76273 / CBS 7435 / CECT 11047 / NRRL Y-11430 / Wegner 21-1)</name>
    <name type="common">Yeast</name>
    <name type="synonym">Pichia pastoris</name>
    <dbReference type="NCBI Taxonomy" id="981350"/>
    <lineage>
        <taxon>Eukaryota</taxon>
        <taxon>Fungi</taxon>
        <taxon>Dikarya</taxon>
        <taxon>Ascomycota</taxon>
        <taxon>Saccharomycotina</taxon>
        <taxon>Pichiomycetes</taxon>
        <taxon>Pichiales</taxon>
        <taxon>Pichiaceae</taxon>
        <taxon>Komagataella</taxon>
    </lineage>
</organism>
<dbReference type="EMBL" id="FR839631">
    <property type="protein sequence ID" value="SCV12331.1"/>
    <property type="molecule type" value="Genomic_DNA"/>
</dbReference>
<feature type="transmembrane region" description="Helical" evidence="1">
    <location>
        <begin position="141"/>
        <end position="161"/>
    </location>
</feature>
<reference evidence="2 3" key="2">
    <citation type="journal article" date="2016" name="FEMS Yeast Res.">
        <title>Curation of the genome annotation of Pichia pastoris (Komagataella phaffii) CBS7435 from gene level to protein function.</title>
        <authorList>
            <person name="Valli M."/>
            <person name="Tatto N.E."/>
            <person name="Peymann A."/>
            <person name="Gruber C."/>
            <person name="Landes N."/>
            <person name="Ekker H."/>
            <person name="Thallinger G.G."/>
            <person name="Mattanovich D."/>
            <person name="Gasser B."/>
            <person name="Graf A.B."/>
        </authorList>
    </citation>
    <scope>GENOME REANNOTATION</scope>
    <source>
        <strain evidence="2 3">ATCC 76273 / CBS 7435 / CECT 11047 / NRRL Y-11430 / Wegner 21-1</strain>
    </source>
</reference>
<feature type="transmembrane region" description="Helical" evidence="1">
    <location>
        <begin position="374"/>
        <end position="396"/>
    </location>
</feature>
<reference evidence="2 3" key="1">
    <citation type="journal article" date="2011" name="J. Biotechnol.">
        <title>High-quality genome sequence of Pichia pastoris CBS7435.</title>
        <authorList>
            <person name="Kuberl A."/>
            <person name="Schneider J."/>
            <person name="Thallinger G.G."/>
            <person name="Anderl I."/>
            <person name="Wibberg D."/>
            <person name="Hajek T."/>
            <person name="Jaenicke S."/>
            <person name="Brinkrolf K."/>
            <person name="Goesmann A."/>
            <person name="Szczepanowski R."/>
            <person name="Puhler A."/>
            <person name="Schwab H."/>
            <person name="Glieder A."/>
            <person name="Pichler H."/>
        </authorList>
    </citation>
    <scope>NUCLEOTIDE SEQUENCE [LARGE SCALE GENOMIC DNA]</scope>
    <source>
        <strain evidence="3">ATCC 76273 / CBS 7435 / CECT 11047 / NRRL Y-11430 / Wegner 21-1</strain>
    </source>
</reference>
<evidence type="ECO:0000313" key="3">
    <source>
        <dbReference type="Proteomes" id="UP000006853"/>
    </source>
</evidence>
<keyword evidence="1" id="KW-1133">Transmembrane helix</keyword>
<feature type="transmembrane region" description="Helical" evidence="1">
    <location>
        <begin position="348"/>
        <end position="368"/>
    </location>
</feature>
<evidence type="ECO:0000313" key="2">
    <source>
        <dbReference type="EMBL" id="SCV12331.1"/>
    </source>
</evidence>
<feature type="transmembrane region" description="Helical" evidence="1">
    <location>
        <begin position="257"/>
        <end position="278"/>
    </location>
</feature>
<feature type="transmembrane region" description="Helical" evidence="1">
    <location>
        <begin position="51"/>
        <end position="72"/>
    </location>
</feature>
<dbReference type="Proteomes" id="UP000006853">
    <property type="component" value="Chromosome 4"/>
</dbReference>
<feature type="transmembrane region" description="Helical" evidence="1">
    <location>
        <begin position="285"/>
        <end position="307"/>
    </location>
</feature>
<keyword evidence="1" id="KW-0472">Membrane</keyword>
<feature type="transmembrane region" description="Helical" evidence="1">
    <location>
        <begin position="319"/>
        <end position="341"/>
    </location>
</feature>
<gene>
    <name evidence="2" type="ordered locus">PP7435_Chr4-1169</name>
</gene>
<feature type="transmembrane region" description="Helical" evidence="1">
    <location>
        <begin position="167"/>
        <end position="188"/>
    </location>
</feature>
<feature type="transmembrane region" description="Helical" evidence="1">
    <location>
        <begin position="110"/>
        <end position="134"/>
    </location>
</feature>
<feature type="transmembrane region" description="Helical" evidence="1">
    <location>
        <begin position="218"/>
        <end position="237"/>
    </location>
</feature>
<accession>A0A1G4KQP7</accession>
<name>A0A1G4KQP7_KOMPC</name>
<protein>
    <submittedName>
        <fullName evidence="2">Uncharacterized protein</fullName>
    </submittedName>
</protein>
<feature type="transmembrane region" description="Helical" evidence="1">
    <location>
        <begin position="84"/>
        <end position="104"/>
    </location>
</feature>
<dbReference type="Gene3D" id="1.20.1250.20">
    <property type="entry name" value="MFS general substrate transporter like domains"/>
    <property type="match status" value="1"/>
</dbReference>